<dbReference type="CDD" id="cd00038">
    <property type="entry name" value="CAP_ED"/>
    <property type="match status" value="1"/>
</dbReference>
<dbReference type="PRINTS" id="PR00368">
    <property type="entry name" value="FADPNR"/>
</dbReference>
<dbReference type="SUPFAM" id="SSF51905">
    <property type="entry name" value="FAD/NAD(P)-binding domain"/>
    <property type="match status" value="1"/>
</dbReference>
<dbReference type="SUPFAM" id="SSF51206">
    <property type="entry name" value="cAMP-binding domain-like"/>
    <property type="match status" value="1"/>
</dbReference>
<dbReference type="PROSITE" id="PS50042">
    <property type="entry name" value="CNMP_BINDING_3"/>
    <property type="match status" value="1"/>
</dbReference>
<organism evidence="5 6">
    <name type="scientific">Sphingopyxis macrogoltabida</name>
    <name type="common">Sphingomonas macrogoltabidus</name>
    <dbReference type="NCBI Taxonomy" id="33050"/>
    <lineage>
        <taxon>Bacteria</taxon>
        <taxon>Pseudomonadati</taxon>
        <taxon>Pseudomonadota</taxon>
        <taxon>Alphaproteobacteria</taxon>
        <taxon>Sphingomonadales</taxon>
        <taxon>Sphingomonadaceae</taxon>
        <taxon>Sphingopyxis</taxon>
    </lineage>
</organism>
<name>A0A0N9UW11_SPHMC</name>
<gene>
    <name evidence="5" type="ORF">AN936_07655</name>
</gene>
<dbReference type="InterPro" id="IPR036188">
    <property type="entry name" value="FAD/NAD-bd_sf"/>
</dbReference>
<evidence type="ECO:0000256" key="3">
    <source>
        <dbReference type="ARBA" id="ARBA00023002"/>
    </source>
</evidence>
<dbReference type="InterPro" id="IPR050097">
    <property type="entry name" value="Ferredoxin-NADP_redctase_2"/>
</dbReference>
<dbReference type="InterPro" id="IPR023753">
    <property type="entry name" value="FAD/NAD-binding_dom"/>
</dbReference>
<sequence>MTREGNEAMVAPADVNHTFTDSELEELKAFGTIESHKAGDLLVEEGAMAPDCIVTLSGHTDIFASTDEGRKRVGWMERGQFAGDLSVLTGQRHLSRVEMGADGDILRIAHADFQRLIAGNSHYSDIFVRVLSARREFSNTRGFAVTIVIGAAMDRSVYALRDLLMKHGVAHRWFDPADGPVAAHLMAERGLTEAELPAVILGAADVLVQPTPEQLAAGLGLDLLPDGATADVLVVGSGPGGLAAAVYAASEGLTVIALDALAPGGQAGTSSKIENYLGFPTGISGNELARRATVQAQKFGARLVAPVRAASIGRDGEAYCLHLADGRKLRSRAVVVASGAQYQRLPIEGIEAYEGRGIYYGATPMEAQLCGNAEVTVVGAGNSAGQGAIYLASVAKKVHVIFRRSSLRDTMSEYLVKRLEEHPNIEIIPSTDVTALHGEEGLAGLTYRCRETGAEGHCDCRFLFLFLGASPNTGWLPREMVCDERGFVKTGADIAPMELVKAGWSLDRMPSRYETSWPRIYAIGDVRKGSVKRVASSVGEGSVVVSDIHQALAEVRNDAVS</sequence>
<dbReference type="Pfam" id="PF07992">
    <property type="entry name" value="Pyr_redox_2"/>
    <property type="match status" value="1"/>
</dbReference>
<evidence type="ECO:0000259" key="4">
    <source>
        <dbReference type="PROSITE" id="PS50042"/>
    </source>
</evidence>
<dbReference type="GO" id="GO:0016491">
    <property type="term" value="F:oxidoreductase activity"/>
    <property type="evidence" value="ECO:0007669"/>
    <property type="project" value="UniProtKB-KW"/>
</dbReference>
<dbReference type="Gene3D" id="2.60.120.10">
    <property type="entry name" value="Jelly Rolls"/>
    <property type="match status" value="1"/>
</dbReference>
<evidence type="ECO:0000256" key="1">
    <source>
        <dbReference type="ARBA" id="ARBA00018719"/>
    </source>
</evidence>
<dbReference type="Pfam" id="PF00027">
    <property type="entry name" value="cNMP_binding"/>
    <property type="match status" value="1"/>
</dbReference>
<reference evidence="5 6" key="1">
    <citation type="journal article" date="2015" name="Genome Announc.">
        <title>Complete Genome Sequence of Polypropylene Glycol- and Polyethylene Glycol-Degrading Sphingopyxis macrogoltabida Strain EY-1.</title>
        <authorList>
            <person name="Ohtsubo Y."/>
            <person name="Nagata Y."/>
            <person name="Numata M."/>
            <person name="Tsuchikane K."/>
            <person name="Hosoyama A."/>
            <person name="Yamazoe A."/>
            <person name="Tsuda M."/>
            <person name="Fujita N."/>
            <person name="Kawai F."/>
        </authorList>
    </citation>
    <scope>NUCLEOTIDE SEQUENCE [LARGE SCALE GENOMIC DNA]</scope>
    <source>
        <strain evidence="5 6">EY-1</strain>
    </source>
</reference>
<dbReference type="Proteomes" id="UP000058074">
    <property type="component" value="Chromosome"/>
</dbReference>
<dbReference type="InterPro" id="IPR018490">
    <property type="entry name" value="cNMP-bd_dom_sf"/>
</dbReference>
<keyword evidence="3" id="KW-0560">Oxidoreductase</keyword>
<protein>
    <recommendedName>
        <fullName evidence="1">Thioredoxin reductase</fullName>
    </recommendedName>
</protein>
<evidence type="ECO:0000256" key="2">
    <source>
        <dbReference type="ARBA" id="ARBA00022630"/>
    </source>
</evidence>
<feature type="domain" description="Cyclic nucleotide-binding" evidence="4">
    <location>
        <begin position="15"/>
        <end position="117"/>
    </location>
</feature>
<accession>A0A0N9UW11</accession>
<dbReference type="AlphaFoldDB" id="A0A0N9UW11"/>
<dbReference type="Gene3D" id="3.50.50.60">
    <property type="entry name" value="FAD/NAD(P)-binding domain"/>
    <property type="match status" value="2"/>
</dbReference>
<dbReference type="PRINTS" id="PR00469">
    <property type="entry name" value="PNDRDTASEII"/>
</dbReference>
<proteinExistence type="predicted"/>
<dbReference type="EMBL" id="CP012700">
    <property type="protein sequence ID" value="ALH80248.1"/>
    <property type="molecule type" value="Genomic_DNA"/>
</dbReference>
<dbReference type="PATRIC" id="fig|33050.5.peg.1594"/>
<keyword evidence="2" id="KW-0285">Flavoprotein</keyword>
<evidence type="ECO:0000313" key="5">
    <source>
        <dbReference type="EMBL" id="ALH80248.1"/>
    </source>
</evidence>
<dbReference type="InterPro" id="IPR014710">
    <property type="entry name" value="RmlC-like_jellyroll"/>
</dbReference>
<dbReference type="InterPro" id="IPR000595">
    <property type="entry name" value="cNMP-bd_dom"/>
</dbReference>
<evidence type="ECO:0000313" key="6">
    <source>
        <dbReference type="Proteomes" id="UP000058074"/>
    </source>
</evidence>
<dbReference type="KEGG" id="smag:AN936_07655"/>
<dbReference type="PANTHER" id="PTHR48105">
    <property type="entry name" value="THIOREDOXIN REDUCTASE 1-RELATED-RELATED"/>
    <property type="match status" value="1"/>
</dbReference>